<sequence length="839" mass="96356">MANLLSTLFIILIVLQETLTFSLKECANQLGMESGLIKDNQLSASSSHDKDSTGPQNSRIRTERGSGAWCPRQQISSEIVEWLQIDFDTDMVITVIETQGRFDGGRGLEYAPAYMLEYWRESLGTWARYKDGKQNEVIIGNSDTQSAVFRALDGGIVARNLRIIPVSEVTRTVCMRVELYGCVYKDQVLSYTIPEGDIMDGLNLKDQAYDGITNSSGYLIKGLGKLYDGAIGMDNFEKYPEKWIGWSKEKHGATITIEVLFAKKKIINAILFHTSNFLKSGAQVFKRANVWFSPQGGGHYSPRTLYFNYVADKNFQTARWVRIPVPSRIAKELRVELILPKNSTWLLLSEIKFEFTNEIFESDDMMYDELDLDNQSSRGDTLTYFAINDISEDGTRWISVAIIMSLFFLFSALVILFYLLWIYRDTFPRKGPFIVLKKNTKDVRMIIEGQTAKRTSPNAYRMTNDNMQNSLLEKLHANLSSGSEYAEPNYVSNDDVNENNNKTICDSSKFHSNSINHYASTDISMRFPQRFGYMPMENSLTYQTANNYNKVHAANKSTNFVEINPQSLRFCEHLGNSRFGEIWLCQLEQRTMVNKTFHGNYNDRKEFEIIVSELSSLRHQNILEVIGVCCDGLLTSCIHEYIEQYLGQYLQSLNNELSYRRELLLSVSTQIAAGMSYLESKNFIHGNLSANNCMIASDGTVKLTNFNMAYGLDHFETENPVDHGRIRWKSWEAAVEKRITIKGDIWSFGVTLWEVLNGCHKYPYKMMTDNDICRNLSFMQQHGTLKFYLERPDFSSVNFYQEFILPCWSYDPDQRPTFQSLHRRLQNVTCSQMSEGCCY</sequence>
<evidence type="ECO:0000256" key="14">
    <source>
        <dbReference type="ARBA" id="ARBA00061639"/>
    </source>
</evidence>
<dbReference type="GO" id="GO:0005518">
    <property type="term" value="F:collagen binding"/>
    <property type="evidence" value="ECO:0007669"/>
    <property type="project" value="TreeGrafter"/>
</dbReference>
<dbReference type="Pfam" id="PF07714">
    <property type="entry name" value="PK_Tyr_Ser-Thr"/>
    <property type="match status" value="1"/>
</dbReference>
<evidence type="ECO:0000256" key="4">
    <source>
        <dbReference type="ARBA" id="ARBA00022475"/>
    </source>
</evidence>
<dbReference type="GO" id="GO:0048680">
    <property type="term" value="P:positive regulation of axon regeneration"/>
    <property type="evidence" value="ECO:0007669"/>
    <property type="project" value="EnsemblMetazoa"/>
</dbReference>
<dbReference type="InterPro" id="IPR050122">
    <property type="entry name" value="RTK"/>
</dbReference>
<dbReference type="SUPFAM" id="SSF56112">
    <property type="entry name" value="Protein kinase-like (PK-like)"/>
    <property type="match status" value="1"/>
</dbReference>
<dbReference type="PROSITE" id="PS01286">
    <property type="entry name" value="FA58C_2"/>
    <property type="match status" value="1"/>
</dbReference>
<dbReference type="OMA" id="REKPFQH"/>
<name>A0A8R1TR41_ONCVO</name>
<dbReference type="GO" id="GO:0043204">
    <property type="term" value="C:perikaryon"/>
    <property type="evidence" value="ECO:0007669"/>
    <property type="project" value="UniProtKB-SubCell"/>
</dbReference>
<dbReference type="InterPro" id="IPR001245">
    <property type="entry name" value="Ser-Thr/Tyr_kinase_cat_dom"/>
</dbReference>
<evidence type="ECO:0000256" key="5">
    <source>
        <dbReference type="ARBA" id="ARBA00022692"/>
    </source>
</evidence>
<reference evidence="20" key="2">
    <citation type="submission" date="2022-06" db="UniProtKB">
        <authorList>
            <consortium name="EnsemblMetazoa"/>
        </authorList>
    </citation>
    <scope>IDENTIFICATION</scope>
</reference>
<evidence type="ECO:0000259" key="18">
    <source>
        <dbReference type="PROSITE" id="PS50011"/>
    </source>
</evidence>
<keyword evidence="21" id="KW-1185">Reference proteome</keyword>
<feature type="region of interest" description="Disordered" evidence="15">
    <location>
        <begin position="43"/>
        <end position="69"/>
    </location>
</feature>
<dbReference type="FunFam" id="2.60.120.260:FF:000007">
    <property type="entry name" value="Discoidin domain receptor tyrosine kinase 1"/>
    <property type="match status" value="1"/>
</dbReference>
<keyword evidence="11" id="KW-1015">Disulfide bond</keyword>
<dbReference type="InterPro" id="IPR048525">
    <property type="entry name" value="DDR1-2_DS-like"/>
</dbReference>
<dbReference type="EMBL" id="CMVM020000088">
    <property type="status" value="NOT_ANNOTATED_CDS"/>
    <property type="molecule type" value="Genomic_DNA"/>
</dbReference>
<dbReference type="SUPFAM" id="SSF49785">
    <property type="entry name" value="Galactose-binding domain-like"/>
    <property type="match status" value="1"/>
</dbReference>
<keyword evidence="5 16" id="KW-0812">Transmembrane</keyword>
<comment type="similarity">
    <text evidence="14">Belongs to the protein kinase superfamily. Tyr protein kinase family. Insulin receptor subfamily.</text>
</comment>
<keyword evidence="12" id="KW-0675">Receptor</keyword>
<evidence type="ECO:0000259" key="19">
    <source>
        <dbReference type="PROSITE" id="PS50022"/>
    </source>
</evidence>
<dbReference type="GO" id="GO:0005886">
    <property type="term" value="C:plasma membrane"/>
    <property type="evidence" value="ECO:0007669"/>
    <property type="project" value="UniProtKB-SubCell"/>
</dbReference>
<evidence type="ECO:0000256" key="15">
    <source>
        <dbReference type="SAM" id="MobiDB-lite"/>
    </source>
</evidence>
<feature type="transmembrane region" description="Helical" evidence="16">
    <location>
        <begin position="397"/>
        <end position="421"/>
    </location>
</feature>
<accession>A0A8R1TR41</accession>
<evidence type="ECO:0000256" key="13">
    <source>
        <dbReference type="ARBA" id="ARBA00023180"/>
    </source>
</evidence>
<dbReference type="GO" id="GO:0030424">
    <property type="term" value="C:axon"/>
    <property type="evidence" value="ECO:0007669"/>
    <property type="project" value="UniProtKB-SubCell"/>
</dbReference>
<dbReference type="GO" id="GO:0097376">
    <property type="term" value="P:interneuron axon guidance"/>
    <property type="evidence" value="ECO:0007669"/>
    <property type="project" value="EnsemblMetazoa"/>
</dbReference>
<keyword evidence="8" id="KW-0067">ATP-binding</keyword>
<evidence type="ECO:0000256" key="17">
    <source>
        <dbReference type="SAM" id="SignalP"/>
    </source>
</evidence>
<dbReference type="EnsemblMetazoa" id="OVOC3333.1">
    <property type="protein sequence ID" value="OVOC3333.1"/>
    <property type="gene ID" value="WBGene00240142"/>
</dbReference>
<feature type="domain" description="Protein kinase" evidence="18">
    <location>
        <begin position="568"/>
        <end position="825"/>
    </location>
</feature>
<dbReference type="GO" id="GO:0051897">
    <property type="term" value="P:positive regulation of phosphatidylinositol 3-kinase/protein kinase B signal transduction"/>
    <property type="evidence" value="ECO:0007669"/>
    <property type="project" value="TreeGrafter"/>
</dbReference>
<evidence type="ECO:0000256" key="1">
    <source>
        <dbReference type="ARBA" id="ARBA00004251"/>
    </source>
</evidence>
<dbReference type="CDD" id="cd00057">
    <property type="entry name" value="FA58C"/>
    <property type="match status" value="1"/>
</dbReference>
<dbReference type="GO" id="GO:0038062">
    <property type="term" value="F:protein tyrosine kinase collagen receptor activity"/>
    <property type="evidence" value="ECO:0007669"/>
    <property type="project" value="TreeGrafter"/>
</dbReference>
<comment type="subcellular location">
    <subcellularLocation>
        <location evidence="1">Cell membrane</location>
        <topology evidence="1">Single-pass type I membrane protein</topology>
    </subcellularLocation>
    <subcellularLocation>
        <location evidence="3">Cell projection</location>
        <location evidence="3">Axon</location>
    </subcellularLocation>
    <subcellularLocation>
        <location evidence="2">Perikaryon</location>
    </subcellularLocation>
</comment>
<dbReference type="Gene3D" id="2.60.120.260">
    <property type="entry name" value="Galactose-binding domain-like"/>
    <property type="match status" value="1"/>
</dbReference>
<dbReference type="GO" id="GO:0005524">
    <property type="term" value="F:ATP binding"/>
    <property type="evidence" value="ECO:0007669"/>
    <property type="project" value="UniProtKB-KW"/>
</dbReference>
<keyword evidence="10 16" id="KW-0472">Membrane</keyword>
<dbReference type="PANTHER" id="PTHR24416">
    <property type="entry name" value="TYROSINE-PROTEIN KINASE RECEPTOR"/>
    <property type="match status" value="1"/>
</dbReference>
<feature type="domain" description="F5/8 type C" evidence="19">
    <location>
        <begin position="26"/>
        <end position="182"/>
    </location>
</feature>
<evidence type="ECO:0000313" key="21">
    <source>
        <dbReference type="Proteomes" id="UP000024404"/>
    </source>
</evidence>
<organism evidence="20 21">
    <name type="scientific">Onchocerca volvulus</name>
    <dbReference type="NCBI Taxonomy" id="6282"/>
    <lineage>
        <taxon>Eukaryota</taxon>
        <taxon>Metazoa</taxon>
        <taxon>Ecdysozoa</taxon>
        <taxon>Nematoda</taxon>
        <taxon>Chromadorea</taxon>
        <taxon>Rhabditida</taxon>
        <taxon>Spirurina</taxon>
        <taxon>Spiruromorpha</taxon>
        <taxon>Filarioidea</taxon>
        <taxon>Onchocercidae</taxon>
        <taxon>Onchocerca</taxon>
    </lineage>
</organism>
<dbReference type="InterPro" id="IPR000421">
    <property type="entry name" value="FA58C"/>
</dbReference>
<evidence type="ECO:0000256" key="11">
    <source>
        <dbReference type="ARBA" id="ARBA00023157"/>
    </source>
</evidence>
<feature type="signal peptide" evidence="17">
    <location>
        <begin position="1"/>
        <end position="20"/>
    </location>
</feature>
<proteinExistence type="inferred from homology"/>
<dbReference type="GO" id="GO:0043235">
    <property type="term" value="C:receptor complex"/>
    <property type="evidence" value="ECO:0007669"/>
    <property type="project" value="TreeGrafter"/>
</dbReference>
<dbReference type="Gene3D" id="2.60.120.1190">
    <property type="match status" value="1"/>
</dbReference>
<keyword evidence="9 16" id="KW-1133">Transmembrane helix</keyword>
<dbReference type="GO" id="GO:0008045">
    <property type="term" value="P:motor neuron axon guidance"/>
    <property type="evidence" value="ECO:0007669"/>
    <property type="project" value="EnsemblMetazoa"/>
</dbReference>
<dbReference type="Gene3D" id="1.10.510.10">
    <property type="entry name" value="Transferase(Phosphotransferase) domain 1"/>
    <property type="match status" value="1"/>
</dbReference>
<dbReference type="PROSITE" id="PS50022">
    <property type="entry name" value="FA58C_3"/>
    <property type="match status" value="1"/>
</dbReference>
<evidence type="ECO:0000256" key="3">
    <source>
        <dbReference type="ARBA" id="ARBA00004489"/>
    </source>
</evidence>
<evidence type="ECO:0000256" key="9">
    <source>
        <dbReference type="ARBA" id="ARBA00022989"/>
    </source>
</evidence>
<keyword evidence="4" id="KW-1003">Cell membrane</keyword>
<evidence type="ECO:0000256" key="10">
    <source>
        <dbReference type="ARBA" id="ARBA00023136"/>
    </source>
</evidence>
<keyword evidence="7" id="KW-0547">Nucleotide-binding</keyword>
<dbReference type="Pfam" id="PF21114">
    <property type="entry name" value="DDR1-2_DS-like"/>
    <property type="match status" value="1"/>
</dbReference>
<dbReference type="PANTHER" id="PTHR24416:SF634">
    <property type="entry name" value="DISCOIDIN DOMAIN-CONTAINING RECEPTOR TYROSINE KINASE B"/>
    <property type="match status" value="1"/>
</dbReference>
<keyword evidence="6 17" id="KW-0732">Signal</keyword>
<evidence type="ECO:0000256" key="7">
    <source>
        <dbReference type="ARBA" id="ARBA00022741"/>
    </source>
</evidence>
<dbReference type="InterPro" id="IPR011009">
    <property type="entry name" value="Kinase-like_dom_sf"/>
</dbReference>
<dbReference type="Proteomes" id="UP000024404">
    <property type="component" value="Unassembled WGS sequence"/>
</dbReference>
<dbReference type="InterPro" id="IPR000719">
    <property type="entry name" value="Prot_kinase_dom"/>
</dbReference>
<dbReference type="InterPro" id="IPR008979">
    <property type="entry name" value="Galactose-bd-like_sf"/>
</dbReference>
<protein>
    <recommendedName>
        <fullName evidence="22">Protein kinase domain-containing protein</fullName>
    </recommendedName>
</protein>
<feature type="chain" id="PRO_5035868853" description="Protein kinase domain-containing protein" evidence="17">
    <location>
        <begin position="21"/>
        <end position="839"/>
    </location>
</feature>
<evidence type="ECO:0000256" key="16">
    <source>
        <dbReference type="SAM" id="Phobius"/>
    </source>
</evidence>
<evidence type="ECO:0000256" key="12">
    <source>
        <dbReference type="ARBA" id="ARBA00023170"/>
    </source>
</evidence>
<evidence type="ECO:0008006" key="22">
    <source>
        <dbReference type="Google" id="ProtNLM"/>
    </source>
</evidence>
<dbReference type="PROSITE" id="PS50011">
    <property type="entry name" value="PROTEIN_KINASE_DOM"/>
    <property type="match status" value="1"/>
</dbReference>
<dbReference type="Pfam" id="PF00754">
    <property type="entry name" value="F5_F8_type_C"/>
    <property type="match status" value="1"/>
</dbReference>
<reference evidence="21" key="1">
    <citation type="submission" date="2013-10" db="EMBL/GenBank/DDBJ databases">
        <title>Genome sequencing of Onchocerca volvulus.</title>
        <authorList>
            <person name="Cotton J."/>
            <person name="Tsai J."/>
            <person name="Stanley E."/>
            <person name="Tracey A."/>
            <person name="Holroyd N."/>
            <person name="Lustigman S."/>
            <person name="Berriman M."/>
        </authorList>
    </citation>
    <scope>NUCLEOTIDE SEQUENCE</scope>
</reference>
<evidence type="ECO:0000313" key="20">
    <source>
        <dbReference type="EnsemblMetazoa" id="OVOC3333.1"/>
    </source>
</evidence>
<dbReference type="PROSITE" id="PS01285">
    <property type="entry name" value="FA58C_1"/>
    <property type="match status" value="1"/>
</dbReference>
<evidence type="ECO:0000256" key="8">
    <source>
        <dbReference type="ARBA" id="ARBA00022840"/>
    </source>
</evidence>
<evidence type="ECO:0000256" key="6">
    <source>
        <dbReference type="ARBA" id="ARBA00022729"/>
    </source>
</evidence>
<dbReference type="AlphaFoldDB" id="A0A8R1TR41"/>
<keyword evidence="13" id="KW-0325">Glycoprotein</keyword>
<dbReference type="SMART" id="SM00231">
    <property type="entry name" value="FA58C"/>
    <property type="match status" value="1"/>
</dbReference>
<evidence type="ECO:0000256" key="2">
    <source>
        <dbReference type="ARBA" id="ARBA00004484"/>
    </source>
</evidence>